<dbReference type="NCBIfam" id="NF004458">
    <property type="entry name" value="PRK05787.2-1"/>
    <property type="match status" value="1"/>
</dbReference>
<comment type="pathway">
    <text evidence="1">Cofactor biosynthesis; adenosylcobalamin biosynthesis.</text>
</comment>
<dbReference type="Gene3D" id="3.30.950.10">
    <property type="entry name" value="Methyltransferase, Cobalt-precorrin-4 Transmethylase, Domain 2"/>
    <property type="match status" value="1"/>
</dbReference>
<evidence type="ECO:0000313" key="8">
    <source>
        <dbReference type="Proteomes" id="UP000033058"/>
    </source>
</evidence>
<gene>
    <name evidence="7" type="ORF">MSMAW_2911</name>
</gene>
<dbReference type="InterPro" id="IPR012818">
    <property type="entry name" value="CbiE"/>
</dbReference>
<dbReference type="PATRIC" id="fig|1434117.4.peg.3689"/>
<dbReference type="GO" id="GO:0032259">
    <property type="term" value="P:methylation"/>
    <property type="evidence" value="ECO:0007669"/>
    <property type="project" value="UniProtKB-KW"/>
</dbReference>
<dbReference type="CDD" id="cd11644">
    <property type="entry name" value="Precorrin-6Y-MT"/>
    <property type="match status" value="1"/>
</dbReference>
<accession>A0A0E3PYX0</accession>
<evidence type="ECO:0000256" key="5">
    <source>
        <dbReference type="ARBA" id="ARBA00022691"/>
    </source>
</evidence>
<evidence type="ECO:0000313" key="7">
    <source>
        <dbReference type="EMBL" id="AKB41902.1"/>
    </source>
</evidence>
<dbReference type="InterPro" id="IPR050714">
    <property type="entry name" value="Cobalamin_biosynth_MTase"/>
</dbReference>
<dbReference type="InterPro" id="IPR035996">
    <property type="entry name" value="4pyrrol_Methylase_sf"/>
</dbReference>
<evidence type="ECO:0000256" key="3">
    <source>
        <dbReference type="ARBA" id="ARBA00022603"/>
    </source>
</evidence>
<dbReference type="Pfam" id="PF00590">
    <property type="entry name" value="TP_methylase"/>
    <property type="match status" value="1"/>
</dbReference>
<organism evidence="7 8">
    <name type="scientific">Methanosarcina mazei WWM610</name>
    <dbReference type="NCBI Taxonomy" id="1434117"/>
    <lineage>
        <taxon>Archaea</taxon>
        <taxon>Methanobacteriati</taxon>
        <taxon>Methanobacteriota</taxon>
        <taxon>Stenosarchaea group</taxon>
        <taxon>Methanomicrobia</taxon>
        <taxon>Methanosarcinales</taxon>
        <taxon>Methanosarcinaceae</taxon>
        <taxon>Methanosarcina</taxon>
    </lineage>
</organism>
<evidence type="ECO:0000256" key="4">
    <source>
        <dbReference type="ARBA" id="ARBA00022679"/>
    </source>
</evidence>
<dbReference type="AlphaFoldDB" id="A0A0E3PYX0"/>
<dbReference type="InterPro" id="IPR014777">
    <property type="entry name" value="4pyrrole_Mease_sub1"/>
</dbReference>
<name>A0A0E3PYX0_METMZ</name>
<evidence type="ECO:0000256" key="1">
    <source>
        <dbReference type="ARBA" id="ARBA00004953"/>
    </source>
</evidence>
<keyword evidence="4 7" id="KW-0808">Transferase</keyword>
<dbReference type="NCBIfam" id="TIGR02467">
    <property type="entry name" value="CbiE"/>
    <property type="match status" value="1"/>
</dbReference>
<evidence type="ECO:0000256" key="2">
    <source>
        <dbReference type="ARBA" id="ARBA00022573"/>
    </source>
</evidence>
<protein>
    <submittedName>
        <fullName evidence="7">Cobalt-precorrin-6y C5-methyltransferase</fullName>
        <ecNumber evidence="7">2.1.1.-</ecNumber>
    </submittedName>
</protein>
<dbReference type="EC" id="2.1.1.-" evidence="7"/>
<keyword evidence="3 7" id="KW-0489">Methyltransferase</keyword>
<keyword evidence="5" id="KW-0949">S-adenosyl-L-methionine</keyword>
<dbReference type="SUPFAM" id="SSF53790">
    <property type="entry name" value="Tetrapyrrole methylase"/>
    <property type="match status" value="1"/>
</dbReference>
<dbReference type="PANTHER" id="PTHR43182:SF1">
    <property type="entry name" value="COBALT-PRECORRIN-7 C(5)-METHYLTRANSFERASE"/>
    <property type="match status" value="1"/>
</dbReference>
<dbReference type="InterPro" id="IPR000878">
    <property type="entry name" value="4pyrrol_Mease"/>
</dbReference>
<dbReference type="UniPathway" id="UPA00148"/>
<keyword evidence="2" id="KW-0169">Cobalamin biosynthesis</keyword>
<dbReference type="PANTHER" id="PTHR43182">
    <property type="entry name" value="COBALT-PRECORRIN-6B C(15)-METHYLTRANSFERASE (DECARBOXYLATING)"/>
    <property type="match status" value="1"/>
</dbReference>
<dbReference type="Gene3D" id="3.40.1010.10">
    <property type="entry name" value="Cobalt-precorrin-4 Transmethylase, Domain 1"/>
    <property type="match status" value="1"/>
</dbReference>
<dbReference type="Proteomes" id="UP000033058">
    <property type="component" value="Chromosome"/>
</dbReference>
<dbReference type="GO" id="GO:0008276">
    <property type="term" value="F:protein methyltransferase activity"/>
    <property type="evidence" value="ECO:0007669"/>
    <property type="project" value="InterPro"/>
</dbReference>
<reference evidence="7 8" key="1">
    <citation type="submission" date="2014-07" db="EMBL/GenBank/DDBJ databases">
        <title>Methanogenic archaea and the global carbon cycle.</title>
        <authorList>
            <person name="Henriksen J.R."/>
            <person name="Luke J."/>
            <person name="Reinhart S."/>
            <person name="Benedict M.N."/>
            <person name="Youngblut N.D."/>
            <person name="Metcalf M.E."/>
            <person name="Whitaker R.J."/>
            <person name="Metcalf W.W."/>
        </authorList>
    </citation>
    <scope>NUCLEOTIDE SEQUENCE [LARGE SCALE GENOMIC DNA]</scope>
    <source>
        <strain evidence="7 8">WWM610</strain>
    </source>
</reference>
<dbReference type="NCBIfam" id="NF004461">
    <property type="entry name" value="PRK05787.2-4"/>
    <property type="match status" value="1"/>
</dbReference>
<dbReference type="GO" id="GO:0009236">
    <property type="term" value="P:cobalamin biosynthetic process"/>
    <property type="evidence" value="ECO:0007669"/>
    <property type="project" value="UniProtKB-UniPathway"/>
</dbReference>
<evidence type="ECO:0000259" key="6">
    <source>
        <dbReference type="Pfam" id="PF00590"/>
    </source>
</evidence>
<dbReference type="InterPro" id="IPR014776">
    <property type="entry name" value="4pyrrole_Mease_sub2"/>
</dbReference>
<feature type="domain" description="Tetrapyrrole methylase" evidence="6">
    <location>
        <begin position="15"/>
        <end position="186"/>
    </location>
</feature>
<sequence>MLKYKAGKGEKAMIVVGVGVGPGMLTEEGIRAIKKASAVYGAKRAIELAQEYITCEAKTIKDYKSLHLLPADAVILSTGDPMFSGLGKFAGENDTVIPGISSMQAACARTKVNLTNLCAITAHGRDFEPAKAELIQELRNGRNIFLLPEENFGSLEVAKILKELGIEAELYTCENLGYPEERIAKGSPDNPPIAETILYGLLVVQKR</sequence>
<proteinExistence type="predicted"/>
<dbReference type="HOGENOM" id="CLU_089162_3_0_2"/>
<dbReference type="EMBL" id="CP009509">
    <property type="protein sequence ID" value="AKB41902.1"/>
    <property type="molecule type" value="Genomic_DNA"/>
</dbReference>